<reference evidence="10" key="1">
    <citation type="submission" date="2025-08" db="UniProtKB">
        <authorList>
            <consortium name="RefSeq"/>
        </authorList>
    </citation>
    <scope>IDENTIFICATION</scope>
</reference>
<comment type="similarity">
    <text evidence="2">Belongs to the nucleotide-sugar transporter family. SLC35B subfamily.</text>
</comment>
<comment type="subcellular location">
    <subcellularLocation>
        <location evidence="1">Membrane</location>
        <topology evidence="1">Multi-pass membrane protein</topology>
    </subcellularLocation>
</comment>
<dbReference type="GO" id="GO:0000139">
    <property type="term" value="C:Golgi membrane"/>
    <property type="evidence" value="ECO:0007669"/>
    <property type="project" value="TreeGrafter"/>
</dbReference>
<evidence type="ECO:0000256" key="4">
    <source>
        <dbReference type="ARBA" id="ARBA00022692"/>
    </source>
</evidence>
<dbReference type="KEGG" id="osn:115217042"/>
<dbReference type="PANTHER" id="PTHR10778:SF13">
    <property type="entry name" value="ADENOSINE 3'-PHOSPHO 5'-PHOSPHOSULFATE TRANSPORTER 1"/>
    <property type="match status" value="1"/>
</dbReference>
<feature type="transmembrane region" description="Helical" evidence="8">
    <location>
        <begin position="354"/>
        <end position="376"/>
    </location>
</feature>
<dbReference type="InterPro" id="IPR013657">
    <property type="entry name" value="SCL35B1-4/HUT1"/>
</dbReference>
<protein>
    <recommendedName>
        <fullName evidence="7">Adenosine 3'-phospho 5'-phosphosulfate transporter 1</fullName>
    </recommendedName>
</protein>
<evidence type="ECO:0000256" key="1">
    <source>
        <dbReference type="ARBA" id="ARBA00004141"/>
    </source>
</evidence>
<dbReference type="Pfam" id="PF08449">
    <property type="entry name" value="UAA"/>
    <property type="match status" value="1"/>
</dbReference>
<evidence type="ECO:0000256" key="7">
    <source>
        <dbReference type="ARBA" id="ARBA00039668"/>
    </source>
</evidence>
<organism evidence="9 10">
    <name type="scientific">Octopus sinensis</name>
    <name type="common">East Asian common octopus</name>
    <dbReference type="NCBI Taxonomy" id="2607531"/>
    <lineage>
        <taxon>Eukaryota</taxon>
        <taxon>Metazoa</taxon>
        <taxon>Spiralia</taxon>
        <taxon>Lophotrochozoa</taxon>
        <taxon>Mollusca</taxon>
        <taxon>Cephalopoda</taxon>
        <taxon>Coleoidea</taxon>
        <taxon>Octopodiformes</taxon>
        <taxon>Octopoda</taxon>
        <taxon>Incirrata</taxon>
        <taxon>Octopodidae</taxon>
        <taxon>Octopus</taxon>
    </lineage>
</organism>
<feature type="transmembrane region" description="Helical" evidence="8">
    <location>
        <begin position="410"/>
        <end position="428"/>
    </location>
</feature>
<evidence type="ECO:0000256" key="2">
    <source>
        <dbReference type="ARBA" id="ARBA00010694"/>
    </source>
</evidence>
<feature type="transmembrane region" description="Helical" evidence="8">
    <location>
        <begin position="323"/>
        <end position="342"/>
    </location>
</feature>
<feature type="transmembrane region" description="Helical" evidence="8">
    <location>
        <begin position="282"/>
        <end position="302"/>
    </location>
</feature>
<feature type="transmembrane region" description="Helical" evidence="8">
    <location>
        <begin position="45"/>
        <end position="68"/>
    </location>
</feature>
<evidence type="ECO:0000256" key="5">
    <source>
        <dbReference type="ARBA" id="ARBA00022989"/>
    </source>
</evidence>
<keyword evidence="6 8" id="KW-0472">Membrane</keyword>
<evidence type="ECO:0000313" key="10">
    <source>
        <dbReference type="RefSeq" id="XP_029642460.1"/>
    </source>
</evidence>
<evidence type="ECO:0000313" key="9">
    <source>
        <dbReference type="Proteomes" id="UP000515154"/>
    </source>
</evidence>
<dbReference type="InterPro" id="IPR037185">
    <property type="entry name" value="EmrE-like"/>
</dbReference>
<name>A0A6P7SW19_9MOLL</name>
<keyword evidence="9" id="KW-1185">Reference proteome</keyword>
<feature type="transmembrane region" description="Helical" evidence="8">
    <location>
        <begin position="383"/>
        <end position="404"/>
    </location>
</feature>
<evidence type="ECO:0000256" key="3">
    <source>
        <dbReference type="ARBA" id="ARBA00022448"/>
    </source>
</evidence>
<gene>
    <name evidence="10" type="primary">LOC115217042</name>
</gene>
<sequence>MMKITSRILAIAMLLYVLIILISTQIIHAVTSESTVETFNSFYDFWLFRLFLNLLGYATLFVPAAILIRYFKRNGYKNKPVTGIFSRAIKLCIFGNEIEPDVEDASSTTKENVPEEKHSNYWKTVILLFCFAGLQGSYLTWGILQERIMTFQYGKTETTPGEYFKNSTFLVFLNRISAFIIALIVITLQTQPRLTAPLYKCSYSSFSNIMSSWCQYEALKFVSFPTQVLAKASKIIPVMLMGKLISKKSYEFYEYLSAAMISIGVSIFLLTSQDVTKHKDSVTNFSGVLLLVGYMGFDSFTANWQGALFTQYKMSSSQMMASVNLFSCLFTVVALIEQGGFVESVAFMTKYPTFIFHAVILSLCSAFGQLFIFYTISKFGPVTFTIIMTLRQAFAIFLSCIIYGHPITLLGIIGVAVVFFALFLRIYCNQRKKALASRRHSNNER</sequence>
<evidence type="ECO:0000256" key="6">
    <source>
        <dbReference type="ARBA" id="ARBA00023136"/>
    </source>
</evidence>
<feature type="transmembrane region" description="Helical" evidence="8">
    <location>
        <begin position="125"/>
        <end position="144"/>
    </location>
</feature>
<keyword evidence="4 8" id="KW-0812">Transmembrane</keyword>
<keyword evidence="5 8" id="KW-1133">Transmembrane helix</keyword>
<dbReference type="AlphaFoldDB" id="A0A6P7SW19"/>
<dbReference type="GO" id="GO:0005789">
    <property type="term" value="C:endoplasmic reticulum membrane"/>
    <property type="evidence" value="ECO:0007669"/>
    <property type="project" value="TreeGrafter"/>
</dbReference>
<keyword evidence="3" id="KW-0813">Transport</keyword>
<proteinExistence type="inferred from homology"/>
<dbReference type="RefSeq" id="XP_029642460.1">
    <property type="nucleotide sequence ID" value="XM_029786600.2"/>
</dbReference>
<dbReference type="Proteomes" id="UP000515154">
    <property type="component" value="Linkage group LG11"/>
</dbReference>
<dbReference type="PANTHER" id="PTHR10778">
    <property type="entry name" value="SOLUTE CARRIER FAMILY 35 MEMBER B"/>
    <property type="match status" value="1"/>
</dbReference>
<dbReference type="SUPFAM" id="SSF103481">
    <property type="entry name" value="Multidrug resistance efflux transporter EmrE"/>
    <property type="match status" value="1"/>
</dbReference>
<feature type="transmembrane region" description="Helical" evidence="8">
    <location>
        <begin position="252"/>
        <end position="270"/>
    </location>
</feature>
<feature type="transmembrane region" description="Helical" evidence="8">
    <location>
        <begin position="169"/>
        <end position="188"/>
    </location>
</feature>
<dbReference type="GO" id="GO:0046964">
    <property type="term" value="F:3'-phosphoadenosine 5'-phosphosulfate transmembrane transporter activity"/>
    <property type="evidence" value="ECO:0007669"/>
    <property type="project" value="TreeGrafter"/>
</dbReference>
<accession>A0A6P7SW19</accession>
<evidence type="ECO:0000256" key="8">
    <source>
        <dbReference type="SAM" id="Phobius"/>
    </source>
</evidence>